<evidence type="ECO:0000256" key="15">
    <source>
        <dbReference type="PIRSR" id="PIRSR605478-5"/>
    </source>
</evidence>
<feature type="binding site" evidence="12">
    <location>
        <position position="467"/>
    </location>
    <ligand>
        <name>substrate</name>
    </ligand>
</feature>
<evidence type="ECO:0000256" key="10">
    <source>
        <dbReference type="NCBIfam" id="TIGR00232"/>
    </source>
</evidence>
<evidence type="ECO:0000256" key="8">
    <source>
        <dbReference type="ARBA" id="ARBA00023052"/>
    </source>
</evidence>
<feature type="domain" description="Transketolase-like pyrimidine-binding" evidence="17">
    <location>
        <begin position="352"/>
        <end position="524"/>
    </location>
</feature>
<dbReference type="PROSITE" id="PS00802">
    <property type="entry name" value="TRANSKETOLASE_2"/>
    <property type="match status" value="1"/>
</dbReference>
<proteinExistence type="inferred from homology"/>
<feature type="binding site" evidence="12">
    <location>
        <position position="260"/>
    </location>
    <ligand>
        <name>substrate</name>
    </ligand>
</feature>
<dbReference type="InterPro" id="IPR005475">
    <property type="entry name" value="Transketolase-like_Pyr-bd"/>
</dbReference>
<name>A0A2A4Z5Y8_9PROT</name>
<evidence type="ECO:0000256" key="7">
    <source>
        <dbReference type="ARBA" id="ARBA00022842"/>
    </source>
</evidence>
<dbReference type="Pfam" id="PF00456">
    <property type="entry name" value="Transketolase_N"/>
    <property type="match status" value="1"/>
</dbReference>
<dbReference type="GO" id="GO:0005829">
    <property type="term" value="C:cytosol"/>
    <property type="evidence" value="ECO:0007669"/>
    <property type="project" value="TreeGrafter"/>
</dbReference>
<feature type="binding site" evidence="13">
    <location>
        <position position="157"/>
    </location>
    <ligand>
        <name>thiamine diphosphate</name>
        <dbReference type="ChEBI" id="CHEBI:58937"/>
    </ligand>
</feature>
<evidence type="ECO:0000256" key="5">
    <source>
        <dbReference type="ARBA" id="ARBA00022723"/>
    </source>
</evidence>
<evidence type="ECO:0000256" key="9">
    <source>
        <dbReference type="ARBA" id="ARBA00049473"/>
    </source>
</evidence>
<dbReference type="InterPro" id="IPR049557">
    <property type="entry name" value="Transketolase_CS"/>
</dbReference>
<dbReference type="PANTHER" id="PTHR43522">
    <property type="entry name" value="TRANSKETOLASE"/>
    <property type="match status" value="1"/>
</dbReference>
<dbReference type="GO" id="GO:0004802">
    <property type="term" value="F:transketolase activity"/>
    <property type="evidence" value="ECO:0007669"/>
    <property type="project" value="UniProtKB-UniRule"/>
</dbReference>
<evidence type="ECO:0000256" key="2">
    <source>
        <dbReference type="ARBA" id="ARBA00011738"/>
    </source>
</evidence>
<evidence type="ECO:0000256" key="13">
    <source>
        <dbReference type="PIRSR" id="PIRSR605478-3"/>
    </source>
</evidence>
<dbReference type="InterPro" id="IPR033247">
    <property type="entry name" value="Transketolase_fam"/>
</dbReference>
<protein>
    <recommendedName>
        <fullName evidence="3 10">Transketolase</fullName>
        <ecNumber evidence="3 10">2.2.1.1</ecNumber>
    </recommendedName>
</protein>
<dbReference type="PANTHER" id="PTHR43522:SF2">
    <property type="entry name" value="TRANSKETOLASE 1-RELATED"/>
    <property type="match status" value="1"/>
</dbReference>
<evidence type="ECO:0000256" key="1">
    <source>
        <dbReference type="ARBA" id="ARBA00007131"/>
    </source>
</evidence>
<dbReference type="InterPro" id="IPR005474">
    <property type="entry name" value="Transketolase_N"/>
</dbReference>
<dbReference type="AlphaFoldDB" id="A0A2A4Z5Y8"/>
<feature type="binding site" evidence="12">
    <location>
        <position position="471"/>
    </location>
    <ligand>
        <name>substrate</name>
    </ligand>
</feature>
<evidence type="ECO:0000256" key="3">
    <source>
        <dbReference type="ARBA" id="ARBA00013152"/>
    </source>
</evidence>
<dbReference type="CDD" id="cd02012">
    <property type="entry name" value="TPP_TK"/>
    <property type="match status" value="1"/>
</dbReference>
<feature type="binding site" evidence="13">
    <location>
        <position position="260"/>
    </location>
    <ligand>
        <name>thiamine diphosphate</name>
        <dbReference type="ChEBI" id="CHEBI:58937"/>
    </ligand>
</feature>
<keyword evidence="6 16" id="KW-0106">Calcium</keyword>
<sequence>MSETEKLTNMATAIRALAMDAIQNCGNGHPGLPMGSADIATVLFSKFLNVDPKDPTWADRDRFVLSAGHGSMLQYAVHHLLGYEDMTIEQLKNLRQMGSITAGHPEYGHVQGVEATTGPLGQGISMAVGMAMGERMMNARFGDELVDHYTYVLAGDGCLMEGISQEAIALAGHMKLNKMIVLWDDNNITIDGNVTLSDSTNQQMRFEACGWNVLSCDGHNFAEIEAALDAAKTSDRPTMIACKTIIGFGAPNKQGTSGAHGAALGDDEIVAAREFLNWPHAPFEIPCEIRDAWRLAGLKSCRAHKNWKKRHDELDAETRGEFDRLMRGDLPAGLNKAIAAYKQELAKDQPKVATRKASQMALEVINAIIPETVGGSADLTGSNLTKTSQTQDITPDDFSGRFINYGIREHVMGAVMNGLALHGGFIPYSGTFFVFTDYLRPALRLGAIMGLHNIYVMTHDSIGVGEDGPTHQPVEHLASVRCMPNVNVFRPCDATETAECWQLAIQDKSRPSIICLTRQGLPAVRTEYSEKNLCSYGAYEVASHDDADVSIFATGSEVEIALEAKEELTRQGISSRVVSVPSFGAFEAQSDAYKAEILGNSKVNVAVEAAVRMGWDQFIGRDGIFIGMSSFGASAPMQELYKHFGITAENLVSQVVAKLENIDNN</sequence>
<keyword evidence="7 14" id="KW-0460">Magnesium</keyword>
<keyword evidence="5 14" id="KW-0479">Metal-binding</keyword>
<dbReference type="SUPFAM" id="SSF52922">
    <property type="entry name" value="TK C-terminal domain-like"/>
    <property type="match status" value="1"/>
</dbReference>
<evidence type="ECO:0000256" key="6">
    <source>
        <dbReference type="ARBA" id="ARBA00022837"/>
    </source>
</evidence>
<feature type="binding site" evidence="14">
    <location>
        <position position="186"/>
    </location>
    <ligand>
        <name>Mg(2+)</name>
        <dbReference type="ChEBI" id="CHEBI:18420"/>
    </ligand>
</feature>
<evidence type="ECO:0000256" key="12">
    <source>
        <dbReference type="PIRSR" id="PIRSR605478-2"/>
    </source>
</evidence>
<dbReference type="EC" id="2.2.1.1" evidence="3 10"/>
<keyword evidence="4 16" id="KW-0808">Transferase</keyword>
<dbReference type="InterPro" id="IPR020826">
    <property type="entry name" value="Transketolase_BS"/>
</dbReference>
<feature type="binding site" evidence="12">
    <location>
        <position position="518"/>
    </location>
    <ligand>
        <name>substrate</name>
    </ligand>
</feature>
<dbReference type="InterPro" id="IPR009014">
    <property type="entry name" value="Transketo_C/PFOR_II"/>
</dbReference>
<comment type="cofactor">
    <cofactor evidence="16">
        <name>Mg(2+)</name>
        <dbReference type="ChEBI" id="CHEBI:18420"/>
    </cofactor>
    <cofactor evidence="16">
        <name>Ca(2+)</name>
        <dbReference type="ChEBI" id="CHEBI:29108"/>
    </cofactor>
    <cofactor evidence="16">
        <name>Mn(2+)</name>
        <dbReference type="ChEBI" id="CHEBI:29035"/>
    </cofactor>
    <cofactor evidence="16">
        <name>Co(2+)</name>
        <dbReference type="ChEBI" id="CHEBI:48828"/>
    </cofactor>
    <text evidence="16">Binds 1 Mg(2+) ion per subunit. Can also utilize other divalent metal cations, such as Ca(2+), Mn(2+) and Co(2+).</text>
</comment>
<feature type="binding site" evidence="12">
    <location>
        <position position="355"/>
    </location>
    <ligand>
        <name>substrate</name>
    </ligand>
</feature>
<feature type="site" description="Important for catalytic activity" evidence="15">
    <location>
        <position position="29"/>
    </location>
</feature>
<feature type="binding site" evidence="14">
    <location>
        <position position="188"/>
    </location>
    <ligand>
        <name>Mg(2+)</name>
        <dbReference type="ChEBI" id="CHEBI:18420"/>
    </ligand>
</feature>
<dbReference type="NCBIfam" id="TIGR00232">
    <property type="entry name" value="tktlase_bact"/>
    <property type="match status" value="1"/>
</dbReference>
<comment type="function">
    <text evidence="16">Catalyzes the transfer of a two-carbon ketol group from a ketose donor to an aldose acceptor, via a covalent intermediate with the cofactor thiamine pyrophosphate.</text>
</comment>
<feature type="active site" description="Proton donor" evidence="11">
    <location>
        <position position="409"/>
    </location>
</feature>
<dbReference type="CDD" id="cd07033">
    <property type="entry name" value="TPP_PYR_DXS_TK_like"/>
    <property type="match status" value="1"/>
</dbReference>
<dbReference type="GO" id="GO:0006098">
    <property type="term" value="P:pentose-phosphate shunt"/>
    <property type="evidence" value="ECO:0007669"/>
    <property type="project" value="TreeGrafter"/>
</dbReference>
<evidence type="ECO:0000256" key="4">
    <source>
        <dbReference type="ARBA" id="ARBA00022679"/>
    </source>
</evidence>
<dbReference type="GO" id="GO:0046872">
    <property type="term" value="F:metal ion binding"/>
    <property type="evidence" value="ECO:0007669"/>
    <property type="project" value="UniProtKB-KW"/>
</dbReference>
<dbReference type="Gene3D" id="3.40.50.920">
    <property type="match status" value="1"/>
</dbReference>
<feature type="binding site" evidence="12">
    <location>
        <position position="29"/>
    </location>
    <ligand>
        <name>substrate</name>
    </ligand>
</feature>
<comment type="caution">
    <text evidence="18">The sequence shown here is derived from an EMBL/GenBank/DDBJ whole genome shotgun (WGS) entry which is preliminary data.</text>
</comment>
<feature type="binding site" evidence="12">
    <location>
        <position position="459"/>
    </location>
    <ligand>
        <name>substrate</name>
    </ligand>
</feature>
<accession>A0A2A4Z5Y8</accession>
<reference key="1">
    <citation type="submission" date="2017-08" db="EMBL/GenBank/DDBJ databases">
        <title>A dynamic microbial community with high functional redundancy inhabits the cold, oxic subseafloor aquifer.</title>
        <authorList>
            <person name="Tully B.J."/>
            <person name="Wheat C.G."/>
            <person name="Glazer B.T."/>
            <person name="Huber J.A."/>
        </authorList>
    </citation>
    <scope>NUCLEOTIDE SEQUENCE [LARGE SCALE GENOMIC DNA]</scope>
</reference>
<evidence type="ECO:0000313" key="18">
    <source>
        <dbReference type="EMBL" id="PCJ02200.1"/>
    </source>
</evidence>
<gene>
    <name evidence="18" type="primary">tkt</name>
    <name evidence="18" type="ORF">COB13_06120</name>
</gene>
<evidence type="ECO:0000256" key="16">
    <source>
        <dbReference type="RuleBase" id="RU004996"/>
    </source>
</evidence>
<feature type="binding site" evidence="13">
    <location>
        <position position="435"/>
    </location>
    <ligand>
        <name>thiamine diphosphate</name>
        <dbReference type="ChEBI" id="CHEBI:58937"/>
    </ligand>
</feature>
<dbReference type="SUPFAM" id="SSF52518">
    <property type="entry name" value="Thiamin diphosphate-binding fold (THDP-binding)"/>
    <property type="match status" value="2"/>
</dbReference>
<dbReference type="FunFam" id="3.40.50.970:FF:000003">
    <property type="entry name" value="Transketolase"/>
    <property type="match status" value="1"/>
</dbReference>
<dbReference type="InterPro" id="IPR055152">
    <property type="entry name" value="Transketolase-like_C_2"/>
</dbReference>
<dbReference type="EMBL" id="NVUS01000005">
    <property type="protein sequence ID" value="PCJ02200.1"/>
    <property type="molecule type" value="Genomic_DNA"/>
</dbReference>
<feature type="binding site" evidence="13">
    <location>
        <position position="186"/>
    </location>
    <ligand>
        <name>thiamine diphosphate</name>
        <dbReference type="ChEBI" id="CHEBI:58937"/>
    </ligand>
</feature>
<dbReference type="InterPro" id="IPR029061">
    <property type="entry name" value="THDP-binding"/>
</dbReference>
<evidence type="ECO:0000256" key="14">
    <source>
        <dbReference type="PIRSR" id="PIRSR605478-4"/>
    </source>
</evidence>
<dbReference type="FunFam" id="3.40.50.970:FF:000004">
    <property type="entry name" value="Transketolase"/>
    <property type="match status" value="1"/>
</dbReference>
<reference evidence="18" key="2">
    <citation type="journal article" date="2018" name="ISME J.">
        <title>A dynamic microbial community with high functional redundancy inhabits the cold, oxic subseafloor aquifer.</title>
        <authorList>
            <person name="Tully B.J."/>
            <person name="Wheat C.G."/>
            <person name="Glazer B.T."/>
            <person name="Huber J.A."/>
        </authorList>
    </citation>
    <scope>NUCLEOTIDE SEQUENCE</scope>
    <source>
        <strain evidence="18">NORP83</strain>
    </source>
</reference>
<comment type="cofactor">
    <cofactor evidence="14">
        <name>Mg(2+)</name>
        <dbReference type="ChEBI" id="CHEBI:18420"/>
    </cofactor>
    <text evidence="14">Binds 1 Mg(2+) ion per subunit. Can also utilize other divalent metal cations, such as Ca(2+), Mn(2+) and Co(2+).</text>
</comment>
<keyword evidence="8 13" id="KW-0786">Thiamine pyrophosphate</keyword>
<dbReference type="InterPro" id="IPR005478">
    <property type="entry name" value="Transketolase_bac-like"/>
</dbReference>
<organism evidence="18">
    <name type="scientific">OCS116 cluster bacterium</name>
    <dbReference type="NCBI Taxonomy" id="2030921"/>
    <lineage>
        <taxon>Bacteria</taxon>
        <taxon>Pseudomonadati</taxon>
        <taxon>Pseudomonadota</taxon>
        <taxon>Alphaproteobacteria</taxon>
        <taxon>OCS116 cluster</taxon>
    </lineage>
</organism>
<dbReference type="SMART" id="SM00861">
    <property type="entry name" value="Transket_pyr"/>
    <property type="match status" value="1"/>
</dbReference>
<comment type="catalytic activity">
    <reaction evidence="9 16">
        <text>D-sedoheptulose 7-phosphate + D-glyceraldehyde 3-phosphate = aldehydo-D-ribose 5-phosphate + D-xylulose 5-phosphate</text>
        <dbReference type="Rhea" id="RHEA:10508"/>
        <dbReference type="ChEBI" id="CHEBI:57483"/>
        <dbReference type="ChEBI" id="CHEBI:57737"/>
        <dbReference type="ChEBI" id="CHEBI:58273"/>
        <dbReference type="ChEBI" id="CHEBI:59776"/>
        <dbReference type="EC" id="2.2.1.1"/>
    </reaction>
</comment>
<comment type="similarity">
    <text evidence="1 16">Belongs to the transketolase family.</text>
</comment>
<feature type="binding site" evidence="13">
    <location>
        <begin position="118"/>
        <end position="120"/>
    </location>
    <ligand>
        <name>thiamine diphosphate</name>
        <dbReference type="ChEBI" id="CHEBI:58937"/>
    </ligand>
</feature>
<feature type="binding site" evidence="12">
    <location>
        <position position="382"/>
    </location>
    <ligand>
        <name>substrate</name>
    </ligand>
</feature>
<feature type="binding site" evidence="13">
    <location>
        <position position="69"/>
    </location>
    <ligand>
        <name>thiamine diphosphate</name>
        <dbReference type="ChEBI" id="CHEBI:58937"/>
    </ligand>
</feature>
<comment type="subunit">
    <text evidence="2 16">Homodimer.</text>
</comment>
<feature type="site" description="Important for catalytic activity" evidence="15">
    <location>
        <position position="260"/>
    </location>
</feature>
<dbReference type="Pfam" id="PF22613">
    <property type="entry name" value="Transketolase_C_1"/>
    <property type="match status" value="1"/>
</dbReference>
<dbReference type="Pfam" id="PF02779">
    <property type="entry name" value="Transket_pyr"/>
    <property type="match status" value="1"/>
</dbReference>
<comment type="cofactor">
    <cofactor evidence="13">
        <name>thiamine diphosphate</name>
        <dbReference type="ChEBI" id="CHEBI:58937"/>
    </cofactor>
    <text evidence="13">Binds 1 thiamine pyrophosphate per subunit. During the reaction, the substrate forms a covalent intermediate with the cofactor.</text>
</comment>
<dbReference type="Gene3D" id="3.40.50.970">
    <property type="match status" value="2"/>
</dbReference>
<evidence type="ECO:0000256" key="11">
    <source>
        <dbReference type="PIRSR" id="PIRSR605478-1"/>
    </source>
</evidence>
<feature type="binding site" evidence="14">
    <location>
        <position position="156"/>
    </location>
    <ligand>
        <name>Mg(2+)</name>
        <dbReference type="ChEBI" id="CHEBI:18420"/>
    </ligand>
</feature>
<evidence type="ECO:0000259" key="17">
    <source>
        <dbReference type="SMART" id="SM00861"/>
    </source>
</evidence>
<dbReference type="PROSITE" id="PS00801">
    <property type="entry name" value="TRANSKETOLASE_1"/>
    <property type="match status" value="1"/>
</dbReference>